<dbReference type="Proteomes" id="UP000036947">
    <property type="component" value="Unassembled WGS sequence"/>
</dbReference>
<dbReference type="InterPro" id="IPR001585">
    <property type="entry name" value="TAL/FSA"/>
</dbReference>
<accession>A0A0L0N035</accession>
<dbReference type="SUPFAM" id="SSF51569">
    <property type="entry name" value="Aldolase"/>
    <property type="match status" value="1"/>
</dbReference>
<dbReference type="STRING" id="1163406.A0A0L0N035"/>
<dbReference type="InterPro" id="IPR013785">
    <property type="entry name" value="Aldolase_TIM"/>
</dbReference>
<evidence type="ECO:0000313" key="2">
    <source>
        <dbReference type="EMBL" id="KND87125.1"/>
    </source>
</evidence>
<dbReference type="PANTHER" id="PTHR10683">
    <property type="entry name" value="TRANSALDOLASE"/>
    <property type="match status" value="1"/>
</dbReference>
<dbReference type="PANTHER" id="PTHR10683:SF39">
    <property type="entry name" value="TRANSALDOLASE"/>
    <property type="match status" value="1"/>
</dbReference>
<evidence type="ECO:0000313" key="3">
    <source>
        <dbReference type="Proteomes" id="UP000036947"/>
    </source>
</evidence>
<gene>
    <name evidence="2" type="ORF">TOPH_08189</name>
</gene>
<dbReference type="GO" id="GO:0004801">
    <property type="term" value="F:transaldolase activity"/>
    <property type="evidence" value="ECO:0007669"/>
    <property type="project" value="TreeGrafter"/>
</dbReference>
<proteinExistence type="predicted"/>
<reference evidence="2 3" key="1">
    <citation type="journal article" date="2015" name="BMC Genomics">
        <title>The genome of the truffle-parasite Tolypocladium ophioglossoides and the evolution of antifungal peptaibiotics.</title>
        <authorList>
            <person name="Quandt C.A."/>
            <person name="Bushley K.E."/>
            <person name="Spatafora J.W."/>
        </authorList>
    </citation>
    <scope>NUCLEOTIDE SEQUENCE [LARGE SCALE GENOMIC DNA]</scope>
    <source>
        <strain evidence="2 3">CBS 100239</strain>
    </source>
</reference>
<dbReference type="AlphaFoldDB" id="A0A0L0N035"/>
<protein>
    <submittedName>
        <fullName evidence="2">Transaldolase</fullName>
    </submittedName>
</protein>
<dbReference type="EMBL" id="LFRF01000041">
    <property type="protein sequence ID" value="KND87125.1"/>
    <property type="molecule type" value="Genomic_DNA"/>
</dbReference>
<dbReference type="GO" id="GO:0005975">
    <property type="term" value="P:carbohydrate metabolic process"/>
    <property type="evidence" value="ECO:0007669"/>
    <property type="project" value="InterPro"/>
</dbReference>
<dbReference type="Pfam" id="PF00923">
    <property type="entry name" value="TAL_FSA"/>
    <property type="match status" value="1"/>
</dbReference>
<name>A0A0L0N035_TOLOC</name>
<dbReference type="OrthoDB" id="1711136at2759"/>
<comment type="caution">
    <text evidence="2">The sequence shown here is derived from an EMBL/GenBank/DDBJ whole genome shotgun (WGS) entry which is preliminary data.</text>
</comment>
<dbReference type="Gene3D" id="3.20.20.70">
    <property type="entry name" value="Aldolase class I"/>
    <property type="match status" value="1"/>
</dbReference>
<dbReference type="GO" id="GO:0009052">
    <property type="term" value="P:pentose-phosphate shunt, non-oxidative branch"/>
    <property type="evidence" value="ECO:0007669"/>
    <property type="project" value="TreeGrafter"/>
</dbReference>
<keyword evidence="3" id="KW-1185">Reference proteome</keyword>
<organism evidence="2 3">
    <name type="scientific">Tolypocladium ophioglossoides (strain CBS 100239)</name>
    <name type="common">Snaketongue truffleclub</name>
    <name type="synonym">Elaphocordyceps ophioglossoides</name>
    <dbReference type="NCBI Taxonomy" id="1163406"/>
    <lineage>
        <taxon>Eukaryota</taxon>
        <taxon>Fungi</taxon>
        <taxon>Dikarya</taxon>
        <taxon>Ascomycota</taxon>
        <taxon>Pezizomycotina</taxon>
        <taxon>Sordariomycetes</taxon>
        <taxon>Hypocreomycetidae</taxon>
        <taxon>Hypocreales</taxon>
        <taxon>Ophiocordycipitaceae</taxon>
        <taxon>Tolypocladium</taxon>
    </lineage>
</organism>
<evidence type="ECO:0000256" key="1">
    <source>
        <dbReference type="ARBA" id="ARBA00023270"/>
    </source>
</evidence>
<sequence>MDPEYIRSMPFKPHDQTSNQLWVDIQLGHESNRELLLETTKALKGQGWLAIYNRMSCLMCQKNIDLIQERVLLQTLPSNAYSTAKTVEHALQYDKEFARAGIGRDRYCIKIPATGPALNAAKILSDQGIATLGTALFGLPQAVACSQAGCTYVSPYFNGREDEAYRAAEVRAHEDRSLWADVEDPATEHPMSARVHNILETYRRLYKETGKEQPLLKNASFITVKEAMAAGELGCHSATLPPAIIDELSKLPYDGTKQPGAAVPKPEHVYKCPNPTPERLKKLAATDLLAAAGYDSRLANTDVGYLAHGGAKLDEAIAADPVAAARLADALRLFTEAEERSKAKIEAAMKLV</sequence>
<keyword evidence="1" id="KW-0704">Schiff base</keyword>